<sequence length="104" mass="11266">MWTINEVAVAGRLSRPAEQRVLPSGGSVVSLEVTVPRVVGPSETVPVSWADAPAWSATLDVGQEILVVGRVRRRFFRAGGATQSRTEVVAHRVLRLPAGRRARQ</sequence>
<dbReference type="Gene3D" id="2.40.50.140">
    <property type="entry name" value="Nucleic acid-binding proteins"/>
    <property type="match status" value="1"/>
</dbReference>
<protein>
    <submittedName>
        <fullName evidence="3">Single-stranded DNA-binding protein</fullName>
    </submittedName>
</protein>
<evidence type="ECO:0000313" key="3">
    <source>
        <dbReference type="EMBL" id="MST33658.1"/>
    </source>
</evidence>
<evidence type="ECO:0000313" key="4">
    <source>
        <dbReference type="Proteomes" id="UP000437736"/>
    </source>
</evidence>
<reference evidence="3 4" key="1">
    <citation type="submission" date="2019-11" db="EMBL/GenBank/DDBJ databases">
        <title>Acidiferrimicrobium australis gen. nov., sp. nov., an acidophilic and obligately heterotrophic, member of the Actinobacteria that catalyses dissimilatory oxido- reduction of iron isolated from metal-rich acidic water in Chile.</title>
        <authorList>
            <person name="Gonzalez D."/>
            <person name="Huber K."/>
            <person name="Hedrich S."/>
            <person name="Rojas-Villalobos C."/>
            <person name="Quatrini R."/>
            <person name="Dinamarca M.A."/>
            <person name="Schwarz A."/>
            <person name="Canales C."/>
            <person name="Nancucheo I."/>
        </authorList>
    </citation>
    <scope>NUCLEOTIDE SEQUENCE [LARGE SCALE GENOMIC DNA]</scope>
    <source>
        <strain evidence="3 4">USS-CCA1</strain>
    </source>
</reference>
<keyword evidence="1 2" id="KW-0238">DNA-binding</keyword>
<dbReference type="EMBL" id="WJHE01000678">
    <property type="protein sequence ID" value="MST33658.1"/>
    <property type="molecule type" value="Genomic_DNA"/>
</dbReference>
<dbReference type="Proteomes" id="UP000437736">
    <property type="component" value="Unassembled WGS sequence"/>
</dbReference>
<comment type="caution">
    <text evidence="3">The sequence shown here is derived from an EMBL/GenBank/DDBJ whole genome shotgun (WGS) entry which is preliminary data.</text>
</comment>
<evidence type="ECO:0000256" key="2">
    <source>
        <dbReference type="PROSITE-ProRule" id="PRU00252"/>
    </source>
</evidence>
<dbReference type="InterPro" id="IPR012340">
    <property type="entry name" value="NA-bd_OB-fold"/>
</dbReference>
<accession>A0ABW9QW35</accession>
<proteinExistence type="predicted"/>
<organism evidence="3 4">
    <name type="scientific">Acidiferrimicrobium australe</name>
    <dbReference type="NCBI Taxonomy" id="2664430"/>
    <lineage>
        <taxon>Bacteria</taxon>
        <taxon>Bacillati</taxon>
        <taxon>Actinomycetota</taxon>
        <taxon>Acidimicrobiia</taxon>
        <taxon>Acidimicrobiales</taxon>
        <taxon>Acidimicrobiaceae</taxon>
        <taxon>Acidiferrimicrobium</taxon>
    </lineage>
</organism>
<dbReference type="InterPro" id="IPR000424">
    <property type="entry name" value="Primosome_PriB/ssb"/>
</dbReference>
<name>A0ABW9QW35_9ACTN</name>
<dbReference type="PROSITE" id="PS50935">
    <property type="entry name" value="SSB"/>
    <property type="match status" value="1"/>
</dbReference>
<dbReference type="GO" id="GO:0003677">
    <property type="term" value="F:DNA binding"/>
    <property type="evidence" value="ECO:0007669"/>
    <property type="project" value="UniProtKB-KW"/>
</dbReference>
<evidence type="ECO:0000256" key="1">
    <source>
        <dbReference type="ARBA" id="ARBA00023125"/>
    </source>
</evidence>
<feature type="non-terminal residue" evidence="3">
    <location>
        <position position="104"/>
    </location>
</feature>
<keyword evidence="4" id="KW-1185">Reference proteome</keyword>
<dbReference type="SUPFAM" id="SSF50249">
    <property type="entry name" value="Nucleic acid-binding proteins"/>
    <property type="match status" value="1"/>
</dbReference>
<gene>
    <name evidence="3" type="ORF">GHK86_13135</name>
</gene>
<dbReference type="Pfam" id="PF00436">
    <property type="entry name" value="SSB"/>
    <property type="match status" value="1"/>
</dbReference>